<dbReference type="PANTHER" id="PTHR37813">
    <property type="entry name" value="FELS-2 PROPHAGE PROTEIN"/>
    <property type="match status" value="1"/>
</dbReference>
<keyword evidence="2" id="KW-1133">Transmembrane helix</keyword>
<dbReference type="Pfam" id="PF10145">
    <property type="entry name" value="PhageMin_Tail"/>
    <property type="match status" value="1"/>
</dbReference>
<evidence type="ECO:0000256" key="2">
    <source>
        <dbReference type="SAM" id="Phobius"/>
    </source>
</evidence>
<name>A0ABW3TZ67_9BACL</name>
<evidence type="ECO:0000259" key="3">
    <source>
        <dbReference type="Pfam" id="PF10145"/>
    </source>
</evidence>
<dbReference type="InterPro" id="IPR010090">
    <property type="entry name" value="Phage_tape_meas"/>
</dbReference>
<feature type="non-terminal residue" evidence="4">
    <location>
        <position position="1"/>
    </location>
</feature>
<evidence type="ECO:0000313" key="5">
    <source>
        <dbReference type="Proteomes" id="UP001597231"/>
    </source>
</evidence>
<gene>
    <name evidence="4" type="ORF">ACFQ38_11400</name>
</gene>
<comment type="caution">
    <text evidence="4">The sequence shown here is derived from an EMBL/GenBank/DDBJ whole genome shotgun (WGS) entry which is preliminary data.</text>
</comment>
<organism evidence="4 5">
    <name type="scientific">Sporosarcina contaminans</name>
    <dbReference type="NCBI Taxonomy" id="633403"/>
    <lineage>
        <taxon>Bacteria</taxon>
        <taxon>Bacillati</taxon>
        <taxon>Bacillota</taxon>
        <taxon>Bacilli</taxon>
        <taxon>Bacillales</taxon>
        <taxon>Caryophanaceae</taxon>
        <taxon>Sporosarcina</taxon>
    </lineage>
</organism>
<accession>A0ABW3TZ67</accession>
<reference evidence="5" key="1">
    <citation type="journal article" date="2019" name="Int. J. Syst. Evol. Microbiol.">
        <title>The Global Catalogue of Microorganisms (GCM) 10K type strain sequencing project: providing services to taxonomists for standard genome sequencing and annotation.</title>
        <authorList>
            <consortium name="The Broad Institute Genomics Platform"/>
            <consortium name="The Broad Institute Genome Sequencing Center for Infectious Disease"/>
            <person name="Wu L."/>
            <person name="Ma J."/>
        </authorList>
    </citation>
    <scope>NUCLEOTIDE SEQUENCE [LARGE SCALE GENOMIC DNA]</scope>
    <source>
        <strain evidence="5">CCUG 53915</strain>
    </source>
</reference>
<dbReference type="EMBL" id="JBHTLT010000066">
    <property type="protein sequence ID" value="MFD1205705.1"/>
    <property type="molecule type" value="Genomic_DNA"/>
</dbReference>
<sequence length="551" mass="56943">AFQREIVETESKLKHFETQLASSQSKLKAFGDSAVEAGQKMKDAGAKITSAGKELSTKVTAPLVGVAAIAAKIGSDFEAGMSKVQAISGASGDEIVLLTEKAREMGATTQFSASEAADALSYMAMAGWKTNDMLSGIDGIMALAAASGEDLALTADILTDGLTAFGLSAADSGRFADVLAAASSNANTNVAMLGESFKYVAPLAGAMGYTAEDTALALGLMANAGIKSSQAGTSLKTMFANLAKPTKAMKNAMEDLGISLTDSQGNMKTMDTVLQDLRTAFGGLSETQQAQYSATIFGKEAMAGALSIINASEADYNKLSKAINNSDGAAQQMAKTMTDNLQGRLKEMQSALEEAAISIYNNLQPALEKIVAFIQKLADWFNNLSPAAQNTIIAIAGVVAAIGPLLVIIGTLVASLGAVFTAIGTFSSAMAVVTTGAAAATPAVGALAAVISALTGPIGIAVAAIAGITAALVLAYNKVEWFRDGVDKVWEAIKSATQKAFEAVKETISTVIEAAVKFGSEQLETFKKFWDENGKAIMDLVKKYFNLVLSD</sequence>
<dbReference type="Proteomes" id="UP001597231">
    <property type="component" value="Unassembled WGS sequence"/>
</dbReference>
<dbReference type="PANTHER" id="PTHR37813:SF1">
    <property type="entry name" value="FELS-2 PROPHAGE PROTEIN"/>
    <property type="match status" value="1"/>
</dbReference>
<dbReference type="NCBIfam" id="TIGR01760">
    <property type="entry name" value="tape_meas_TP901"/>
    <property type="match status" value="1"/>
</dbReference>
<evidence type="ECO:0000256" key="1">
    <source>
        <dbReference type="ARBA" id="ARBA00022612"/>
    </source>
</evidence>
<keyword evidence="5" id="KW-1185">Reference proteome</keyword>
<evidence type="ECO:0000313" key="4">
    <source>
        <dbReference type="EMBL" id="MFD1205705.1"/>
    </source>
</evidence>
<keyword evidence="1" id="KW-1188">Viral release from host cell</keyword>
<keyword evidence="2" id="KW-0472">Membrane</keyword>
<feature type="non-terminal residue" evidence="4">
    <location>
        <position position="551"/>
    </location>
</feature>
<feature type="transmembrane region" description="Helical" evidence="2">
    <location>
        <begin position="457"/>
        <end position="476"/>
    </location>
</feature>
<protein>
    <submittedName>
        <fullName evidence="4">Phage tail tape measure protein</fullName>
    </submittedName>
</protein>
<proteinExistence type="predicted"/>
<feature type="transmembrane region" description="Helical" evidence="2">
    <location>
        <begin position="392"/>
        <end position="423"/>
    </location>
</feature>
<keyword evidence="2" id="KW-0812">Transmembrane</keyword>
<dbReference type="RefSeq" id="WP_381480977.1">
    <property type="nucleotide sequence ID" value="NZ_JBHTLT010000066.1"/>
</dbReference>
<feature type="domain" description="Phage tail tape measure protein" evidence="3">
    <location>
        <begin position="100"/>
        <end position="298"/>
    </location>
</feature>